<feature type="non-terminal residue" evidence="4">
    <location>
        <position position="177"/>
    </location>
</feature>
<keyword evidence="2 4" id="KW-0067">ATP-binding</keyword>
<evidence type="ECO:0000256" key="1">
    <source>
        <dbReference type="ARBA" id="ARBA00022741"/>
    </source>
</evidence>
<evidence type="ECO:0000259" key="3">
    <source>
        <dbReference type="Pfam" id="PF13191"/>
    </source>
</evidence>
<dbReference type="PANTHER" id="PTHR16305:SF35">
    <property type="entry name" value="TRANSCRIPTIONAL ACTIVATOR DOMAIN"/>
    <property type="match status" value="1"/>
</dbReference>
<sequence length="177" mass="18330">MDPSPDVPVGRSDLLNRLERALAEHGRVVLTGAAGVGKTAIAAAAAARAERRGETVLSLVPEEADRHIPGAATATLLAAAPADLIAELPEPQRHAVAVTLRQRPVPESGGDPLALRLAVAGVLRGLSTPAPALLIVDNAHWLDAESATVLRFALNLAPAPLRVILVEQLHGTSPPQE</sequence>
<dbReference type="Proteomes" id="UP000297948">
    <property type="component" value="Unassembled WGS sequence"/>
</dbReference>
<feature type="domain" description="Orc1-like AAA ATPase" evidence="3">
    <location>
        <begin position="8"/>
        <end position="165"/>
    </location>
</feature>
<dbReference type="EMBL" id="SRID01000713">
    <property type="protein sequence ID" value="TGA83285.1"/>
    <property type="molecule type" value="Genomic_DNA"/>
</dbReference>
<reference evidence="4 5" key="1">
    <citation type="submission" date="2019-03" db="EMBL/GenBank/DDBJ databases">
        <authorList>
            <person name="Gonzalez-Pimentel J.L."/>
        </authorList>
    </citation>
    <scope>NUCLEOTIDE SEQUENCE [LARGE SCALE GENOMIC DNA]</scope>
    <source>
        <strain evidence="4 5">JCM 31289</strain>
    </source>
</reference>
<dbReference type="AlphaFoldDB" id="A0A4Z0FKQ7"/>
<evidence type="ECO:0000313" key="4">
    <source>
        <dbReference type="EMBL" id="TGA83285.1"/>
    </source>
</evidence>
<dbReference type="InterPro" id="IPR027417">
    <property type="entry name" value="P-loop_NTPase"/>
</dbReference>
<evidence type="ECO:0000313" key="5">
    <source>
        <dbReference type="Proteomes" id="UP000297948"/>
    </source>
</evidence>
<dbReference type="SUPFAM" id="SSF52540">
    <property type="entry name" value="P-loop containing nucleoside triphosphate hydrolases"/>
    <property type="match status" value="1"/>
</dbReference>
<name>A0A4Z0FKQ7_9ACTN</name>
<dbReference type="GO" id="GO:0005737">
    <property type="term" value="C:cytoplasm"/>
    <property type="evidence" value="ECO:0007669"/>
    <property type="project" value="TreeGrafter"/>
</dbReference>
<protein>
    <submittedName>
        <fullName evidence="4">ATP-binding protein</fullName>
    </submittedName>
</protein>
<evidence type="ECO:0000256" key="2">
    <source>
        <dbReference type="ARBA" id="ARBA00022840"/>
    </source>
</evidence>
<proteinExistence type="predicted"/>
<keyword evidence="5" id="KW-1185">Reference proteome</keyword>
<keyword evidence="1" id="KW-0547">Nucleotide-binding</keyword>
<accession>A0A4Z0FKQ7</accession>
<dbReference type="RefSeq" id="WP_135342623.1">
    <property type="nucleotide sequence ID" value="NZ_SRID01000713.1"/>
</dbReference>
<dbReference type="GO" id="GO:0004016">
    <property type="term" value="F:adenylate cyclase activity"/>
    <property type="evidence" value="ECO:0007669"/>
    <property type="project" value="TreeGrafter"/>
</dbReference>
<dbReference type="Gene3D" id="3.40.50.300">
    <property type="entry name" value="P-loop containing nucleotide triphosphate hydrolases"/>
    <property type="match status" value="1"/>
</dbReference>
<dbReference type="PANTHER" id="PTHR16305">
    <property type="entry name" value="TESTICULAR SOLUBLE ADENYLYL CYCLASE"/>
    <property type="match status" value="1"/>
</dbReference>
<organism evidence="4 5">
    <name type="scientific">Streptomyces palmae</name>
    <dbReference type="NCBI Taxonomy" id="1701085"/>
    <lineage>
        <taxon>Bacteria</taxon>
        <taxon>Bacillati</taxon>
        <taxon>Actinomycetota</taxon>
        <taxon>Actinomycetes</taxon>
        <taxon>Kitasatosporales</taxon>
        <taxon>Streptomycetaceae</taxon>
        <taxon>Streptomyces</taxon>
    </lineage>
</organism>
<dbReference type="InterPro" id="IPR041664">
    <property type="entry name" value="AAA_16"/>
</dbReference>
<dbReference type="OrthoDB" id="3197423at2"/>
<dbReference type="GO" id="GO:0005524">
    <property type="term" value="F:ATP binding"/>
    <property type="evidence" value="ECO:0007669"/>
    <property type="project" value="UniProtKB-KW"/>
</dbReference>
<dbReference type="Pfam" id="PF13191">
    <property type="entry name" value="AAA_16"/>
    <property type="match status" value="1"/>
</dbReference>
<gene>
    <name evidence="4" type="ORF">E4099_32260</name>
</gene>
<comment type="caution">
    <text evidence="4">The sequence shown here is derived from an EMBL/GenBank/DDBJ whole genome shotgun (WGS) entry which is preliminary data.</text>
</comment>